<comment type="caution">
    <text evidence="6">The sequence shown here is derived from an EMBL/GenBank/DDBJ whole genome shotgun (WGS) entry which is preliminary data.</text>
</comment>
<accession>A0A934KKF3</accession>
<dbReference type="GO" id="GO:0006412">
    <property type="term" value="P:translation"/>
    <property type="evidence" value="ECO:0007669"/>
    <property type="project" value="UniProtKB-UniRule"/>
</dbReference>
<dbReference type="GO" id="GO:0005840">
    <property type="term" value="C:ribosome"/>
    <property type="evidence" value="ECO:0007669"/>
    <property type="project" value="UniProtKB-KW"/>
</dbReference>
<dbReference type="Proteomes" id="UP000620075">
    <property type="component" value="Unassembled WGS sequence"/>
</dbReference>
<dbReference type="PANTHER" id="PTHR39080">
    <property type="entry name" value="50S RIBOSOMAL PROTEIN L28"/>
    <property type="match status" value="1"/>
</dbReference>
<reference evidence="6 7" key="1">
    <citation type="submission" date="2020-10" db="EMBL/GenBank/DDBJ databases">
        <title>Ca. Dormibacterota MAGs.</title>
        <authorList>
            <person name="Montgomery K."/>
        </authorList>
    </citation>
    <scope>NUCLEOTIDE SEQUENCE [LARGE SCALE GENOMIC DNA]</scope>
    <source>
        <strain evidence="6">SC8811_S16_3</strain>
    </source>
</reference>
<dbReference type="Pfam" id="PF00830">
    <property type="entry name" value="Ribosomal_L28"/>
    <property type="match status" value="1"/>
</dbReference>
<evidence type="ECO:0000256" key="5">
    <source>
        <dbReference type="HAMAP-Rule" id="MF_00373"/>
    </source>
</evidence>
<dbReference type="InterPro" id="IPR050096">
    <property type="entry name" value="Bacterial_rp_bL28"/>
</dbReference>
<dbReference type="InterPro" id="IPR026569">
    <property type="entry name" value="Ribosomal_bL28"/>
</dbReference>
<dbReference type="InterPro" id="IPR001383">
    <property type="entry name" value="Ribosomal_bL28_bact-type"/>
</dbReference>
<proteinExistence type="inferred from homology"/>
<dbReference type="SUPFAM" id="SSF143800">
    <property type="entry name" value="L28p-like"/>
    <property type="match status" value="1"/>
</dbReference>
<keyword evidence="2 5" id="KW-0689">Ribosomal protein</keyword>
<dbReference type="AlphaFoldDB" id="A0A934KKF3"/>
<evidence type="ECO:0000313" key="6">
    <source>
        <dbReference type="EMBL" id="MBJ7604418.1"/>
    </source>
</evidence>
<dbReference type="InterPro" id="IPR037147">
    <property type="entry name" value="Ribosomal_bL28_sf"/>
</dbReference>
<comment type="similarity">
    <text evidence="1 5">Belongs to the bacterial ribosomal protein bL28 family.</text>
</comment>
<dbReference type="EMBL" id="JAEKNQ010000057">
    <property type="protein sequence ID" value="MBJ7604418.1"/>
    <property type="molecule type" value="Genomic_DNA"/>
</dbReference>
<sequence length="62" mass="6945">MAQRCELCGKGPQYGHNVSHSKLRTNRRFLPNLQTGHVLIGGKLVKARVCTRCLRRSTSGRP</sequence>
<dbReference type="NCBIfam" id="TIGR00009">
    <property type="entry name" value="L28"/>
    <property type="match status" value="1"/>
</dbReference>
<evidence type="ECO:0000256" key="2">
    <source>
        <dbReference type="ARBA" id="ARBA00022980"/>
    </source>
</evidence>
<dbReference type="RefSeq" id="WP_338182030.1">
    <property type="nucleotide sequence ID" value="NZ_JAEKNQ010000057.1"/>
</dbReference>
<keyword evidence="3 5" id="KW-0687">Ribonucleoprotein</keyword>
<evidence type="ECO:0000256" key="1">
    <source>
        <dbReference type="ARBA" id="ARBA00008760"/>
    </source>
</evidence>
<dbReference type="PANTHER" id="PTHR39080:SF1">
    <property type="entry name" value="LARGE RIBOSOMAL SUBUNIT PROTEIN BL28A"/>
    <property type="match status" value="1"/>
</dbReference>
<name>A0A934KKF3_9BACT</name>
<evidence type="ECO:0000313" key="7">
    <source>
        <dbReference type="Proteomes" id="UP000620075"/>
    </source>
</evidence>
<evidence type="ECO:0000256" key="3">
    <source>
        <dbReference type="ARBA" id="ARBA00023274"/>
    </source>
</evidence>
<protein>
    <recommendedName>
        <fullName evidence="4 5">Large ribosomal subunit protein bL28</fullName>
    </recommendedName>
</protein>
<dbReference type="InterPro" id="IPR034704">
    <property type="entry name" value="Ribosomal_bL28/bL31-like_sf"/>
</dbReference>
<gene>
    <name evidence="5" type="primary">rpmB</name>
    <name evidence="6" type="ORF">JF888_14735</name>
</gene>
<organism evidence="6 7">
    <name type="scientific">Candidatus Dormiibacter inghamiae</name>
    <dbReference type="NCBI Taxonomy" id="3127013"/>
    <lineage>
        <taxon>Bacteria</taxon>
        <taxon>Bacillati</taxon>
        <taxon>Candidatus Dormiibacterota</taxon>
        <taxon>Candidatus Dormibacteria</taxon>
        <taxon>Candidatus Dormibacterales</taxon>
        <taxon>Candidatus Dormibacteraceae</taxon>
        <taxon>Candidatus Dormiibacter</taxon>
    </lineage>
</organism>
<dbReference type="Gene3D" id="2.30.170.40">
    <property type="entry name" value="Ribosomal protein L28/L24"/>
    <property type="match status" value="1"/>
</dbReference>
<evidence type="ECO:0000256" key="4">
    <source>
        <dbReference type="ARBA" id="ARBA00035174"/>
    </source>
</evidence>
<dbReference type="HAMAP" id="MF_00373">
    <property type="entry name" value="Ribosomal_bL28"/>
    <property type="match status" value="1"/>
</dbReference>
<dbReference type="GO" id="GO:1990904">
    <property type="term" value="C:ribonucleoprotein complex"/>
    <property type="evidence" value="ECO:0007669"/>
    <property type="project" value="UniProtKB-KW"/>
</dbReference>
<dbReference type="GO" id="GO:0003735">
    <property type="term" value="F:structural constituent of ribosome"/>
    <property type="evidence" value="ECO:0007669"/>
    <property type="project" value="InterPro"/>
</dbReference>